<keyword evidence="1" id="KW-1133">Transmembrane helix</keyword>
<protein>
    <submittedName>
        <fullName evidence="2">Uncharacterized protein</fullName>
    </submittedName>
</protein>
<dbReference type="EnsemblMetazoa" id="CLYHEMT010656.1">
    <property type="protein sequence ID" value="CLYHEMP010656.1"/>
    <property type="gene ID" value="CLYHEMG010656"/>
</dbReference>
<proteinExistence type="predicted"/>
<feature type="transmembrane region" description="Helical" evidence="1">
    <location>
        <begin position="9"/>
        <end position="27"/>
    </location>
</feature>
<evidence type="ECO:0000313" key="2">
    <source>
        <dbReference type="EnsemblMetazoa" id="CLYHEMP010656.1"/>
    </source>
</evidence>
<sequence length="173" mass="20054">MSDIGLGQTMLWACGICALICTFGPFFSKYYLAYILMSFASIVLVTEILSRLLRKEVHFRKRIILESSLPESKKRPLKKQHNHAGRVAKRSITQKMTHLCSRALNSPSKVQLSPKRPTRKVNRVTTTSVIKTMLNQVRTPSKKTSLTFFQTAKKLEWKRRSYHLSMEELRIRK</sequence>
<dbReference type="Proteomes" id="UP000594262">
    <property type="component" value="Unplaced"/>
</dbReference>
<keyword evidence="3" id="KW-1185">Reference proteome</keyword>
<evidence type="ECO:0000313" key="3">
    <source>
        <dbReference type="Proteomes" id="UP000594262"/>
    </source>
</evidence>
<organism evidence="2 3">
    <name type="scientific">Clytia hemisphaerica</name>
    <dbReference type="NCBI Taxonomy" id="252671"/>
    <lineage>
        <taxon>Eukaryota</taxon>
        <taxon>Metazoa</taxon>
        <taxon>Cnidaria</taxon>
        <taxon>Hydrozoa</taxon>
        <taxon>Hydroidolina</taxon>
        <taxon>Leptothecata</taxon>
        <taxon>Obeliida</taxon>
        <taxon>Clytiidae</taxon>
        <taxon>Clytia</taxon>
    </lineage>
</organism>
<keyword evidence="1" id="KW-0472">Membrane</keyword>
<accession>A0A7M5VFK2</accession>
<name>A0A7M5VFK2_9CNID</name>
<reference evidence="2" key="1">
    <citation type="submission" date="2021-01" db="UniProtKB">
        <authorList>
            <consortium name="EnsemblMetazoa"/>
        </authorList>
    </citation>
    <scope>IDENTIFICATION</scope>
</reference>
<dbReference type="AlphaFoldDB" id="A0A7M5VFK2"/>
<keyword evidence="1" id="KW-0812">Transmembrane</keyword>
<evidence type="ECO:0000256" key="1">
    <source>
        <dbReference type="SAM" id="Phobius"/>
    </source>
</evidence>
<feature type="transmembrane region" description="Helical" evidence="1">
    <location>
        <begin position="33"/>
        <end position="53"/>
    </location>
</feature>